<evidence type="ECO:0000313" key="1">
    <source>
        <dbReference type="EMBL" id="KAK5241208.1"/>
    </source>
</evidence>
<sequence length="170" mass="19424">ETTFPFLMLPAEIRNVIYLLALVNDGDIYVCSVDNFRAQVSQPALTRVSRQIRKECLPVFYGCNRFRILTFSGEQWVWPHVWLKDIGSANCLMLRRLRVGAFRLLDNEALPSPDSVTSELMAIGISFYKPLVQKQDCAGHWFYELDETDADAPFPFLATRSTRSLSSSRP</sequence>
<dbReference type="EMBL" id="JAVRRA010010759">
    <property type="protein sequence ID" value="KAK5241208.1"/>
    <property type="molecule type" value="Genomic_DNA"/>
</dbReference>
<dbReference type="PANTHER" id="PTHR42085:SF8">
    <property type="entry name" value="F-BOX DOMAIN-CONTAINING PROTEIN"/>
    <property type="match status" value="1"/>
</dbReference>
<dbReference type="PANTHER" id="PTHR42085">
    <property type="entry name" value="F-BOX DOMAIN-CONTAINING PROTEIN"/>
    <property type="match status" value="1"/>
</dbReference>
<keyword evidence="2" id="KW-1185">Reference proteome</keyword>
<dbReference type="Proteomes" id="UP001357485">
    <property type="component" value="Unassembled WGS sequence"/>
</dbReference>
<gene>
    <name evidence="1" type="ORF">LTR16_009630</name>
</gene>
<protein>
    <submittedName>
        <fullName evidence="1">Uncharacterized protein</fullName>
    </submittedName>
</protein>
<evidence type="ECO:0000313" key="2">
    <source>
        <dbReference type="Proteomes" id="UP001357485"/>
    </source>
</evidence>
<reference evidence="1 2" key="1">
    <citation type="submission" date="2023-08" db="EMBL/GenBank/DDBJ databases">
        <title>Black Yeasts Isolated from many extreme environments.</title>
        <authorList>
            <person name="Coleine C."/>
            <person name="Stajich J.E."/>
            <person name="Selbmann L."/>
        </authorList>
    </citation>
    <scope>NUCLEOTIDE SEQUENCE [LARGE SCALE GENOMIC DNA]</scope>
    <source>
        <strain evidence="1 2">CCFEE 536</strain>
    </source>
</reference>
<feature type="non-terminal residue" evidence="1">
    <location>
        <position position="1"/>
    </location>
</feature>
<organism evidence="1 2">
    <name type="scientific">Cryomyces antarcticus</name>
    <dbReference type="NCBI Taxonomy" id="329879"/>
    <lineage>
        <taxon>Eukaryota</taxon>
        <taxon>Fungi</taxon>
        <taxon>Dikarya</taxon>
        <taxon>Ascomycota</taxon>
        <taxon>Pezizomycotina</taxon>
        <taxon>Dothideomycetes</taxon>
        <taxon>Dothideomycetes incertae sedis</taxon>
        <taxon>Cryomyces</taxon>
    </lineage>
</organism>
<dbReference type="InterPro" id="IPR038883">
    <property type="entry name" value="AN11006-like"/>
</dbReference>
<accession>A0ABR0LTI7</accession>
<comment type="caution">
    <text evidence="1">The sequence shown here is derived from an EMBL/GenBank/DDBJ whole genome shotgun (WGS) entry which is preliminary data.</text>
</comment>
<name>A0ABR0LTI7_9PEZI</name>
<proteinExistence type="predicted"/>